<proteinExistence type="predicted"/>
<evidence type="ECO:0000313" key="2">
    <source>
        <dbReference type="Proteomes" id="UP000231658"/>
    </source>
</evidence>
<dbReference type="RefSeq" id="WP_069185520.1">
    <property type="nucleotide sequence ID" value="NZ_FLYE01000001.1"/>
</dbReference>
<evidence type="ECO:0000313" key="1">
    <source>
        <dbReference type="EMBL" id="SCA54770.1"/>
    </source>
</evidence>
<gene>
    <name evidence="1" type="ORF">MTBPR1_10017</name>
</gene>
<name>A0A1C3RBY2_9PROT</name>
<dbReference type="EMBL" id="FLYE01000001">
    <property type="protein sequence ID" value="SCA54770.1"/>
    <property type="molecule type" value="Genomic_DNA"/>
</dbReference>
<dbReference type="OrthoDB" id="9855981at2"/>
<organism evidence="1 2">
    <name type="scientific">Candidatus Terasakiella magnetica</name>
    <dbReference type="NCBI Taxonomy" id="1867952"/>
    <lineage>
        <taxon>Bacteria</taxon>
        <taxon>Pseudomonadati</taxon>
        <taxon>Pseudomonadota</taxon>
        <taxon>Alphaproteobacteria</taxon>
        <taxon>Rhodospirillales</taxon>
        <taxon>Terasakiellaceae</taxon>
        <taxon>Terasakiella</taxon>
    </lineage>
</organism>
<dbReference type="STRING" id="1867952.MTBPR1_10017"/>
<accession>A0A1C3RBY2</accession>
<sequence length="135" mass="15637">MFDNMRITADRSCMYVSDFYAEAYEIHELFAAYIDDADGFTYHQKRQHLKRIILLAREHITIKKEAVSVDEVLEKNCSRALNSSNTEIELVEYLVNNEPGIGTLEAAVINWYQNSFMPSEKSCACCKFNVVWHKS</sequence>
<dbReference type="Proteomes" id="UP000231658">
    <property type="component" value="Unassembled WGS sequence"/>
</dbReference>
<reference evidence="1 2" key="1">
    <citation type="submission" date="2016-07" db="EMBL/GenBank/DDBJ databases">
        <authorList>
            <person name="Lefevre C.T."/>
        </authorList>
    </citation>
    <scope>NUCLEOTIDE SEQUENCE [LARGE SCALE GENOMIC DNA]</scope>
    <source>
        <strain evidence="1">PR1</strain>
    </source>
</reference>
<protein>
    <submittedName>
        <fullName evidence="1">Uncharacterized protein</fullName>
    </submittedName>
</protein>
<keyword evidence="2" id="KW-1185">Reference proteome</keyword>
<dbReference type="AlphaFoldDB" id="A0A1C3RBY2"/>